<feature type="domain" description="POTRA" evidence="9">
    <location>
        <begin position="64"/>
        <end position="132"/>
    </location>
</feature>
<keyword evidence="2" id="KW-1003">Cell membrane</keyword>
<dbReference type="InterPro" id="IPR013685">
    <property type="entry name" value="POTRA_FtsQ_type"/>
</dbReference>
<accession>A0ABP6AJT9</accession>
<gene>
    <name evidence="10" type="ORF">GCM10010201_12570</name>
</gene>
<sequence length="256" mass="28096">MTEPGRRRWRLVRARTDAVPDSVRRFSQRARRRRLRAAAPWLTAFGVAALLAAGLWIVYDSPLFGVRAVKVSGVAVLTPYEVSAAADIRLGRPLARVDLAAARQRVETLPAVERVEVSRDWPAVVRVRVWERTAVAAAPSGRAFLLFDGAGVVFQQAPQRPAGLPLVRLARPGPADLPTTSALRVLTALPPELSRRVRELVVESPARITLRLLDGRVVFWGDAADSEAKARTTLALLSRQDRRIDVSAPDVVTTSR</sequence>
<organism evidence="10 11">
    <name type="scientific">Pilimelia columellifera subsp. columellifera</name>
    <dbReference type="NCBI Taxonomy" id="706583"/>
    <lineage>
        <taxon>Bacteria</taxon>
        <taxon>Bacillati</taxon>
        <taxon>Actinomycetota</taxon>
        <taxon>Actinomycetes</taxon>
        <taxon>Micromonosporales</taxon>
        <taxon>Micromonosporaceae</taxon>
        <taxon>Pilimelia</taxon>
    </lineage>
</organism>
<evidence type="ECO:0000256" key="4">
    <source>
        <dbReference type="ARBA" id="ARBA00022692"/>
    </source>
</evidence>
<dbReference type="PROSITE" id="PS51779">
    <property type="entry name" value="POTRA"/>
    <property type="match status" value="1"/>
</dbReference>
<keyword evidence="5 8" id="KW-1133">Transmembrane helix</keyword>
<keyword evidence="6 8" id="KW-0472">Membrane</keyword>
<evidence type="ECO:0000256" key="1">
    <source>
        <dbReference type="ARBA" id="ARBA00004370"/>
    </source>
</evidence>
<feature type="transmembrane region" description="Helical" evidence="8">
    <location>
        <begin position="38"/>
        <end position="59"/>
    </location>
</feature>
<dbReference type="Proteomes" id="UP001499978">
    <property type="component" value="Unassembled WGS sequence"/>
</dbReference>
<reference evidence="11" key="1">
    <citation type="journal article" date="2019" name="Int. J. Syst. Evol. Microbiol.">
        <title>The Global Catalogue of Microorganisms (GCM) 10K type strain sequencing project: providing services to taxonomists for standard genome sequencing and annotation.</title>
        <authorList>
            <consortium name="The Broad Institute Genomics Platform"/>
            <consortium name="The Broad Institute Genome Sequencing Center for Infectious Disease"/>
            <person name="Wu L."/>
            <person name="Ma J."/>
        </authorList>
    </citation>
    <scope>NUCLEOTIDE SEQUENCE [LARGE SCALE GENOMIC DNA]</scope>
    <source>
        <strain evidence="11">JCM 3367</strain>
    </source>
</reference>
<evidence type="ECO:0000256" key="3">
    <source>
        <dbReference type="ARBA" id="ARBA00022618"/>
    </source>
</evidence>
<dbReference type="InterPro" id="IPR050487">
    <property type="entry name" value="FtsQ_DivIB"/>
</dbReference>
<keyword evidence="3" id="KW-0132">Cell division</keyword>
<evidence type="ECO:0000256" key="8">
    <source>
        <dbReference type="SAM" id="Phobius"/>
    </source>
</evidence>
<dbReference type="InterPro" id="IPR034746">
    <property type="entry name" value="POTRA"/>
</dbReference>
<evidence type="ECO:0000313" key="10">
    <source>
        <dbReference type="EMBL" id="GAA2517251.1"/>
    </source>
</evidence>
<evidence type="ECO:0000256" key="5">
    <source>
        <dbReference type="ARBA" id="ARBA00022989"/>
    </source>
</evidence>
<dbReference type="Pfam" id="PF08478">
    <property type="entry name" value="POTRA_1"/>
    <property type="match status" value="1"/>
</dbReference>
<evidence type="ECO:0000256" key="7">
    <source>
        <dbReference type="ARBA" id="ARBA00023306"/>
    </source>
</evidence>
<dbReference type="Gene3D" id="3.10.20.310">
    <property type="entry name" value="membrane protein fhac"/>
    <property type="match status" value="1"/>
</dbReference>
<evidence type="ECO:0000313" key="11">
    <source>
        <dbReference type="Proteomes" id="UP001499978"/>
    </source>
</evidence>
<proteinExistence type="predicted"/>
<evidence type="ECO:0000256" key="2">
    <source>
        <dbReference type="ARBA" id="ARBA00022475"/>
    </source>
</evidence>
<dbReference type="PANTHER" id="PTHR37820">
    <property type="entry name" value="CELL DIVISION PROTEIN DIVIB"/>
    <property type="match status" value="1"/>
</dbReference>
<name>A0ABP6AJT9_9ACTN</name>
<comment type="caution">
    <text evidence="10">The sequence shown here is derived from an EMBL/GenBank/DDBJ whole genome shotgun (WGS) entry which is preliminary data.</text>
</comment>
<evidence type="ECO:0000259" key="9">
    <source>
        <dbReference type="PROSITE" id="PS51779"/>
    </source>
</evidence>
<dbReference type="EMBL" id="BAAARY010000004">
    <property type="protein sequence ID" value="GAA2517251.1"/>
    <property type="molecule type" value="Genomic_DNA"/>
</dbReference>
<protein>
    <recommendedName>
        <fullName evidence="9">POTRA domain-containing protein</fullName>
    </recommendedName>
</protein>
<keyword evidence="11" id="KW-1185">Reference proteome</keyword>
<keyword evidence="4 8" id="KW-0812">Transmembrane</keyword>
<dbReference type="InterPro" id="IPR005548">
    <property type="entry name" value="Cell_div_FtsQ/DivIB_C"/>
</dbReference>
<evidence type="ECO:0000256" key="6">
    <source>
        <dbReference type="ARBA" id="ARBA00023136"/>
    </source>
</evidence>
<dbReference type="RefSeq" id="WP_344169663.1">
    <property type="nucleotide sequence ID" value="NZ_BAAARY010000004.1"/>
</dbReference>
<comment type="subcellular location">
    <subcellularLocation>
        <location evidence="1">Membrane</location>
    </subcellularLocation>
</comment>
<dbReference type="Pfam" id="PF03799">
    <property type="entry name" value="FtsQ_DivIB_C"/>
    <property type="match status" value="1"/>
</dbReference>
<keyword evidence="7" id="KW-0131">Cell cycle</keyword>
<dbReference type="PANTHER" id="PTHR37820:SF1">
    <property type="entry name" value="CELL DIVISION PROTEIN FTSQ"/>
    <property type="match status" value="1"/>
</dbReference>